<reference evidence="7 9" key="4">
    <citation type="submission" date="2019-04" db="EMBL/GenBank/DDBJ databases">
        <title>A reverse ecology approach based on a biological definition of microbial populations.</title>
        <authorList>
            <person name="Arevalo P."/>
            <person name="Vaninsberghe D."/>
            <person name="Elsherbini J."/>
            <person name="Gore J."/>
            <person name="Polz M."/>
        </authorList>
    </citation>
    <scope>NUCLEOTIDE SEQUENCE [LARGE SCALE GENOMIC DNA]</scope>
    <source>
        <strain evidence="7 9">10N.222.45.A8</strain>
    </source>
</reference>
<dbReference type="InterPro" id="IPR036390">
    <property type="entry name" value="WH_DNA-bd_sf"/>
</dbReference>
<dbReference type="InterPro" id="IPR005119">
    <property type="entry name" value="LysR_subst-bd"/>
</dbReference>
<dbReference type="FunFam" id="1.10.10.10:FF:000001">
    <property type="entry name" value="LysR family transcriptional regulator"/>
    <property type="match status" value="1"/>
</dbReference>
<evidence type="ECO:0000313" key="6">
    <source>
        <dbReference type="EMBL" id="PMP10963.1"/>
    </source>
</evidence>
<dbReference type="Pfam" id="PF00126">
    <property type="entry name" value="HTH_1"/>
    <property type="match status" value="1"/>
</dbReference>
<dbReference type="AlphaFoldDB" id="A0A2N7NDT9"/>
<organism evidence="6 8">
    <name type="scientific">Vibrio tasmaniensis</name>
    <dbReference type="NCBI Taxonomy" id="212663"/>
    <lineage>
        <taxon>Bacteria</taxon>
        <taxon>Pseudomonadati</taxon>
        <taxon>Pseudomonadota</taxon>
        <taxon>Gammaproteobacteria</taxon>
        <taxon>Vibrionales</taxon>
        <taxon>Vibrionaceae</taxon>
        <taxon>Vibrio</taxon>
    </lineage>
</organism>
<reference evidence="8" key="1">
    <citation type="submission" date="2016-07" db="EMBL/GenBank/DDBJ databases">
        <title>Nontailed viruses are major unrecognized killers of bacteria in the ocean.</title>
        <authorList>
            <person name="Kauffman K."/>
            <person name="Hussain F."/>
            <person name="Yang J."/>
            <person name="Arevalo P."/>
            <person name="Brown J."/>
            <person name="Cutler M."/>
            <person name="Kelly L."/>
            <person name="Polz M.F."/>
        </authorList>
    </citation>
    <scope>NUCLEOTIDE SEQUENCE [LARGE SCALE GENOMIC DNA]</scope>
    <source>
        <strain evidence="8">10N.222.48.A2</strain>
    </source>
</reference>
<dbReference type="RefSeq" id="WP_009845916.1">
    <property type="nucleotide sequence ID" value="NZ_MDBP01000067.1"/>
</dbReference>
<dbReference type="GO" id="GO:0000976">
    <property type="term" value="F:transcription cis-regulatory region binding"/>
    <property type="evidence" value="ECO:0007669"/>
    <property type="project" value="TreeGrafter"/>
</dbReference>
<evidence type="ECO:0000256" key="4">
    <source>
        <dbReference type="ARBA" id="ARBA00023163"/>
    </source>
</evidence>
<dbReference type="Pfam" id="PF03466">
    <property type="entry name" value="LysR_substrate"/>
    <property type="match status" value="1"/>
</dbReference>
<reference evidence="6" key="3">
    <citation type="journal article" date="2018" name="Nature">
        <title>A major lineage of non-tailed dsDNA viruses as unrecognized killers of marine bacteria.</title>
        <authorList>
            <person name="Kauffman K.M."/>
            <person name="Hussain F.A."/>
            <person name="Yang J."/>
            <person name="Arevalo P."/>
            <person name="Brown J.M."/>
            <person name="Chang W.K."/>
            <person name="VanInsberghe D."/>
            <person name="Elsherbini J."/>
            <person name="Sharma R.S."/>
            <person name="Cutler M.B."/>
            <person name="Kelly L."/>
            <person name="Polz M.F."/>
        </authorList>
    </citation>
    <scope>NUCLEOTIDE SEQUENCE</scope>
    <source>
        <strain evidence="6">10N.222.48.A2</strain>
    </source>
</reference>
<dbReference type="PANTHER" id="PTHR30126">
    <property type="entry name" value="HTH-TYPE TRANSCRIPTIONAL REGULATOR"/>
    <property type="match status" value="1"/>
</dbReference>
<dbReference type="EMBL" id="MDBP01000067">
    <property type="protein sequence ID" value="PMP10963.1"/>
    <property type="molecule type" value="Genomic_DNA"/>
</dbReference>
<evidence type="ECO:0000259" key="5">
    <source>
        <dbReference type="PROSITE" id="PS50931"/>
    </source>
</evidence>
<keyword evidence="2" id="KW-0805">Transcription regulation</keyword>
<dbReference type="InterPro" id="IPR000847">
    <property type="entry name" value="LysR_HTH_N"/>
</dbReference>
<dbReference type="Gene3D" id="1.10.10.10">
    <property type="entry name" value="Winged helix-like DNA-binding domain superfamily/Winged helix DNA-binding domain"/>
    <property type="match status" value="1"/>
</dbReference>
<evidence type="ECO:0000313" key="7">
    <source>
        <dbReference type="EMBL" id="TKG34247.1"/>
    </source>
</evidence>
<dbReference type="GO" id="GO:0003700">
    <property type="term" value="F:DNA-binding transcription factor activity"/>
    <property type="evidence" value="ECO:0007669"/>
    <property type="project" value="InterPro"/>
</dbReference>
<evidence type="ECO:0000313" key="9">
    <source>
        <dbReference type="Proteomes" id="UP000308018"/>
    </source>
</evidence>
<name>A0A2N7NDT9_9VIBR</name>
<dbReference type="SUPFAM" id="SSF46785">
    <property type="entry name" value="Winged helix' DNA-binding domain"/>
    <property type="match status" value="1"/>
</dbReference>
<sequence>MYNIEQLKMFVYAVELGSFSASARHLGKVQSAVSQGISNLEIDFNVELFDRSTRKPSLTKAGEQLFKQVKAIVLQVEDLNVTVNAMGSGEEGLIKIALDDSLLVPNLSKILSQFSQQFPATEVELVACTTTEVNPLIIEERADIGLMFTNLAFDVGSEPCFIGHLPFIAVCHPSHALAKKGVAKLSDLLPYRQLMLRGDKGKVMDQFPLIAGKVWWSNSFIVIKEMVLGSDIGWAYLPRHLVEEELNKQRLVEINVSFDHKTWSPPVDLVLSKTRSKGPALLWLEQALKGLLDETE</sequence>
<dbReference type="PROSITE" id="PS50931">
    <property type="entry name" value="HTH_LYSR"/>
    <property type="match status" value="1"/>
</dbReference>
<evidence type="ECO:0000313" key="8">
    <source>
        <dbReference type="Proteomes" id="UP000235579"/>
    </source>
</evidence>
<evidence type="ECO:0000256" key="1">
    <source>
        <dbReference type="ARBA" id="ARBA00009437"/>
    </source>
</evidence>
<dbReference type="Proteomes" id="UP000308018">
    <property type="component" value="Unassembled WGS sequence"/>
</dbReference>
<proteinExistence type="inferred from homology"/>
<gene>
    <name evidence="6" type="ORF">BCS92_22180</name>
    <name evidence="7" type="ORF">FC057_09590</name>
</gene>
<keyword evidence="3" id="KW-0238">DNA-binding</keyword>
<dbReference type="InterPro" id="IPR036388">
    <property type="entry name" value="WH-like_DNA-bd_sf"/>
</dbReference>
<evidence type="ECO:0000256" key="3">
    <source>
        <dbReference type="ARBA" id="ARBA00023125"/>
    </source>
</evidence>
<dbReference type="PANTHER" id="PTHR30126:SF91">
    <property type="entry name" value="LYSR FAMILY TRANSCRIPTIONAL REGULATOR"/>
    <property type="match status" value="1"/>
</dbReference>
<keyword evidence="4" id="KW-0804">Transcription</keyword>
<dbReference type="Gene3D" id="3.40.190.290">
    <property type="match status" value="1"/>
</dbReference>
<reference evidence="6" key="2">
    <citation type="submission" date="2016-07" db="EMBL/GenBank/DDBJ databases">
        <authorList>
            <person name="Wan K."/>
            <person name="Booth B."/>
            <person name="Spirohn K."/>
            <person name="Hao T."/>
            <person name="Hu Y."/>
            <person name="Calderwood M."/>
            <person name="Hill D."/>
            <person name="Mohr S."/>
            <person name="Vidal M."/>
            <person name="Celniker S."/>
            <person name="Perrimon N."/>
        </authorList>
    </citation>
    <scope>NUCLEOTIDE SEQUENCE</scope>
    <source>
        <strain evidence="6">10N.222.48.A2</strain>
    </source>
</reference>
<dbReference type="CDD" id="cd05466">
    <property type="entry name" value="PBP2_LTTR_substrate"/>
    <property type="match status" value="1"/>
</dbReference>
<protein>
    <submittedName>
        <fullName evidence="6 7">Transcriptional regulator</fullName>
    </submittedName>
</protein>
<comment type="similarity">
    <text evidence="1">Belongs to the LysR transcriptional regulatory family.</text>
</comment>
<feature type="domain" description="HTH lysR-type" evidence="5">
    <location>
        <begin position="1"/>
        <end position="59"/>
    </location>
</feature>
<evidence type="ECO:0000256" key="2">
    <source>
        <dbReference type="ARBA" id="ARBA00023015"/>
    </source>
</evidence>
<dbReference type="Proteomes" id="UP000235579">
    <property type="component" value="Unassembled WGS sequence"/>
</dbReference>
<dbReference type="EMBL" id="SYVV01000011">
    <property type="protein sequence ID" value="TKG34247.1"/>
    <property type="molecule type" value="Genomic_DNA"/>
</dbReference>
<comment type="caution">
    <text evidence="6">The sequence shown here is derived from an EMBL/GenBank/DDBJ whole genome shotgun (WGS) entry which is preliminary data.</text>
</comment>
<accession>A0A2N7NDT9</accession>
<dbReference type="SUPFAM" id="SSF53850">
    <property type="entry name" value="Periplasmic binding protein-like II"/>
    <property type="match status" value="1"/>
</dbReference>